<name>A0A377FXL3_9BACL</name>
<dbReference type="Gene3D" id="1.10.10.10">
    <property type="entry name" value="Winged helix-like DNA-binding domain superfamily/Winged helix DNA-binding domain"/>
    <property type="match status" value="1"/>
</dbReference>
<reference evidence="3 4" key="1">
    <citation type="submission" date="2018-06" db="EMBL/GenBank/DDBJ databases">
        <authorList>
            <consortium name="Pathogen Informatics"/>
            <person name="Doyle S."/>
        </authorList>
    </citation>
    <scope>NUCLEOTIDE SEQUENCE [LARGE SCALE GENOMIC DNA]</scope>
    <source>
        <strain evidence="3 4">NCTC13163</strain>
    </source>
</reference>
<dbReference type="CDD" id="cd00090">
    <property type="entry name" value="HTH_ARSR"/>
    <property type="match status" value="1"/>
</dbReference>
<evidence type="ECO:0000313" key="4">
    <source>
        <dbReference type="Proteomes" id="UP000254060"/>
    </source>
</evidence>
<dbReference type="PANTHER" id="PTHR33164:SF97">
    <property type="entry name" value="TRANSCRIPTIONAL REGULATOR, MARR FAMILY"/>
    <property type="match status" value="1"/>
</dbReference>
<keyword evidence="1" id="KW-0238">DNA-binding</keyword>
<dbReference type="PRINTS" id="PR00598">
    <property type="entry name" value="HTHMARR"/>
</dbReference>
<dbReference type="SMART" id="SM00347">
    <property type="entry name" value="HTH_MARR"/>
    <property type="match status" value="1"/>
</dbReference>
<dbReference type="PANTHER" id="PTHR33164">
    <property type="entry name" value="TRANSCRIPTIONAL REGULATOR, MARR FAMILY"/>
    <property type="match status" value="1"/>
</dbReference>
<sequence>MRDSCSPSDQILYNIITVQKELSQLFDSEMDGLSLSRYDILNNLNHVGPLRQRELQQRVDVDHAAITRHLKQLEAQGLIARERCPQDNRVIYVDLTDLGRDKIAHWTEQKKCLSDRLFVNMKVEEQQQLLDLLNTLQHNIQHERKTLI</sequence>
<dbReference type="EMBL" id="UGGP01000001">
    <property type="protein sequence ID" value="STO09488.1"/>
    <property type="molecule type" value="Genomic_DNA"/>
</dbReference>
<dbReference type="GO" id="GO:0003677">
    <property type="term" value="F:DNA binding"/>
    <property type="evidence" value="ECO:0007669"/>
    <property type="project" value="UniProtKB-KW"/>
</dbReference>
<gene>
    <name evidence="3" type="primary">slyA_3</name>
    <name evidence="3" type="ORF">NCTC13163_02926</name>
</gene>
<dbReference type="InterPro" id="IPR036388">
    <property type="entry name" value="WH-like_DNA-bd_sf"/>
</dbReference>
<evidence type="ECO:0000313" key="3">
    <source>
        <dbReference type="EMBL" id="STO09488.1"/>
    </source>
</evidence>
<dbReference type="GO" id="GO:0006950">
    <property type="term" value="P:response to stress"/>
    <property type="evidence" value="ECO:0007669"/>
    <property type="project" value="TreeGrafter"/>
</dbReference>
<dbReference type="RefSeq" id="WP_029333880.1">
    <property type="nucleotide sequence ID" value="NZ_UGGP01000001.1"/>
</dbReference>
<evidence type="ECO:0000256" key="1">
    <source>
        <dbReference type="ARBA" id="ARBA00023125"/>
    </source>
</evidence>
<dbReference type="AlphaFoldDB" id="A0A377FXL3"/>
<dbReference type="PROSITE" id="PS50995">
    <property type="entry name" value="HTH_MARR_2"/>
    <property type="match status" value="1"/>
</dbReference>
<dbReference type="Pfam" id="PF01047">
    <property type="entry name" value="MarR"/>
    <property type="match status" value="1"/>
</dbReference>
<dbReference type="GO" id="GO:0003700">
    <property type="term" value="F:DNA-binding transcription factor activity"/>
    <property type="evidence" value="ECO:0007669"/>
    <property type="project" value="InterPro"/>
</dbReference>
<evidence type="ECO:0000259" key="2">
    <source>
        <dbReference type="PROSITE" id="PS50995"/>
    </source>
</evidence>
<proteinExistence type="predicted"/>
<dbReference type="InterPro" id="IPR000835">
    <property type="entry name" value="HTH_MarR-typ"/>
</dbReference>
<organism evidence="3 4">
    <name type="scientific">Exiguobacterium aurantiacum</name>
    <dbReference type="NCBI Taxonomy" id="33987"/>
    <lineage>
        <taxon>Bacteria</taxon>
        <taxon>Bacillati</taxon>
        <taxon>Bacillota</taxon>
        <taxon>Bacilli</taxon>
        <taxon>Bacillales</taxon>
        <taxon>Bacillales Family XII. Incertae Sedis</taxon>
        <taxon>Exiguobacterium</taxon>
    </lineage>
</organism>
<protein>
    <submittedName>
        <fullName evidence="3">Salmolysin</fullName>
    </submittedName>
</protein>
<accession>A0A377FXL3</accession>
<dbReference type="InterPro" id="IPR039422">
    <property type="entry name" value="MarR/SlyA-like"/>
</dbReference>
<dbReference type="InterPro" id="IPR036390">
    <property type="entry name" value="WH_DNA-bd_sf"/>
</dbReference>
<dbReference type="InterPro" id="IPR011991">
    <property type="entry name" value="ArsR-like_HTH"/>
</dbReference>
<dbReference type="Proteomes" id="UP000254060">
    <property type="component" value="Unassembled WGS sequence"/>
</dbReference>
<dbReference type="OrthoDB" id="2366010at2"/>
<dbReference type="SUPFAM" id="SSF46785">
    <property type="entry name" value="Winged helix' DNA-binding domain"/>
    <property type="match status" value="1"/>
</dbReference>
<dbReference type="STRING" id="1397694.GCA_000702585_00348"/>
<feature type="domain" description="HTH marR-type" evidence="2">
    <location>
        <begin position="8"/>
        <end position="138"/>
    </location>
</feature>